<dbReference type="Pfam" id="PF00023">
    <property type="entry name" value="Ank"/>
    <property type="match status" value="1"/>
</dbReference>
<keyword evidence="4" id="KW-0175">Coiled coil</keyword>
<dbReference type="PRINTS" id="PR01415">
    <property type="entry name" value="ANKYRIN"/>
</dbReference>
<keyword evidence="8" id="KW-1185">Reference proteome</keyword>
<keyword evidence="1" id="KW-0677">Repeat</keyword>
<dbReference type="InterPro" id="IPR036770">
    <property type="entry name" value="Ankyrin_rpt-contain_sf"/>
</dbReference>
<feature type="repeat" description="ANK" evidence="3">
    <location>
        <begin position="1199"/>
        <end position="1231"/>
    </location>
</feature>
<proteinExistence type="predicted"/>
<dbReference type="PANTHER" id="PTHR24126:SF14">
    <property type="entry name" value="ANK_REP_REGION DOMAIN-CONTAINING PROTEIN"/>
    <property type="match status" value="1"/>
</dbReference>
<evidence type="ECO:0000256" key="3">
    <source>
        <dbReference type="PROSITE-ProRule" id="PRU00023"/>
    </source>
</evidence>
<evidence type="ECO:0000256" key="4">
    <source>
        <dbReference type="SAM" id="Coils"/>
    </source>
</evidence>
<feature type="repeat" description="ANK" evidence="3">
    <location>
        <begin position="795"/>
        <end position="816"/>
    </location>
</feature>
<evidence type="ECO:0000256" key="2">
    <source>
        <dbReference type="ARBA" id="ARBA00023043"/>
    </source>
</evidence>
<dbReference type="Pfam" id="PF20720">
    <property type="entry name" value="nSTAND3"/>
    <property type="match status" value="1"/>
</dbReference>
<evidence type="ECO:0000256" key="1">
    <source>
        <dbReference type="ARBA" id="ARBA00022737"/>
    </source>
</evidence>
<dbReference type="Gene3D" id="1.25.40.20">
    <property type="entry name" value="Ankyrin repeat-containing domain"/>
    <property type="match status" value="7"/>
</dbReference>
<reference evidence="7" key="1">
    <citation type="submission" date="2018-11" db="EMBL/GenBank/DDBJ databases">
        <authorList>
            <person name="Alioto T."/>
            <person name="Alioto T."/>
        </authorList>
    </citation>
    <scope>NUCLEOTIDE SEQUENCE</scope>
</reference>
<dbReference type="SUPFAM" id="SSF48403">
    <property type="entry name" value="Ankyrin repeat"/>
    <property type="match status" value="3"/>
</dbReference>
<feature type="repeat" description="ANK" evidence="3">
    <location>
        <begin position="941"/>
        <end position="962"/>
    </location>
</feature>
<dbReference type="SMART" id="SM00248">
    <property type="entry name" value="ANK"/>
    <property type="match status" value="19"/>
</dbReference>
<feature type="domain" description="DZIP3-like HEPN" evidence="5">
    <location>
        <begin position="37"/>
        <end position="168"/>
    </location>
</feature>
<feature type="repeat" description="ANK" evidence="3">
    <location>
        <begin position="1053"/>
        <end position="1085"/>
    </location>
</feature>
<feature type="repeat" description="ANK" evidence="3">
    <location>
        <begin position="1126"/>
        <end position="1158"/>
    </location>
</feature>
<dbReference type="OrthoDB" id="6235521at2759"/>
<dbReference type="InterPro" id="IPR027417">
    <property type="entry name" value="P-loop_NTPase"/>
</dbReference>
<feature type="repeat" description="ANK" evidence="3">
    <location>
        <begin position="1266"/>
        <end position="1288"/>
    </location>
</feature>
<dbReference type="Gene3D" id="3.40.50.300">
    <property type="entry name" value="P-loop containing nucleotide triphosphate hydrolases"/>
    <property type="match status" value="1"/>
</dbReference>
<feature type="repeat" description="ANK" evidence="3">
    <location>
        <begin position="695"/>
        <end position="727"/>
    </location>
</feature>
<feature type="repeat" description="ANK" evidence="3">
    <location>
        <begin position="1086"/>
        <end position="1108"/>
    </location>
</feature>
<feature type="repeat" description="ANK" evidence="3">
    <location>
        <begin position="980"/>
        <end position="1012"/>
    </location>
</feature>
<feature type="repeat" description="ANK" evidence="3">
    <location>
        <begin position="662"/>
        <end position="694"/>
    </location>
</feature>
<feature type="coiled-coil region" evidence="4">
    <location>
        <begin position="190"/>
        <end position="217"/>
    </location>
</feature>
<dbReference type="PROSITE" id="PS50088">
    <property type="entry name" value="ANK_REPEAT"/>
    <property type="match status" value="15"/>
</dbReference>
<sequence length="1336" mass="151022">MATSLAQEDINFLRLAGLLIKIAPRAVRQRFDYEFHPQQLQQFLSKNRRKIDDLYKKRIFTLAQYDVLYTRGSSGVSSDKFDVSLMVCLLRNFTDIDIQDSLPLETIHTSAADISRIKFYRNVIVHSDSGKVTENKFSEIWGCVAEAIRRLSLDLKSEIDALMSATFTNASDIIDLLRLEKQMEKNSQHLNTVSQKLSTVSQKLETLEVENKNKREIYNRTLTEWRNKDKKYISTSATAYIIKSLNQKRGVIISGSPGCGKSVAAHHVALSFEKDGYEIILCDDPSEIITHFTTEKIQVFVIDDICGKFALNQHKADSWEQNNGKLSMLIESCTQLGDNEDSSNTSKTKFIITCRENIYSHKAFPKLACFSLVQCSFSTKYKITPDEMRNIALSYIPENKVNNIGNMCLYDFFPLLCSLYCRKTKPDPNFFSHPIEIIKQEIIEMKIKSEMSFLCLSLLVLKNNICCKNYLRSLDVEHLVKGICRDAEIESIVSMVSIQTCFERLKGIYIIETENIYTAIHDKMFDIISAAIAPFMMKCLIKHGDIRFLANRMQLMSVGRGSLPFVVYIPPELEIIHFNRQYQEAMKGYYWEVFGSIQTENEAYRKLLLSFLKEKDRCQQTSYVPDKDGTTPLFVSSSLGYIDFVQYFIVKCRHHIDIKDKEGRSPFFVACENGHIAIVKHLKEYHKDVNTTNASDTTILSATCLNGHIDVAQLLLDSKADIGITNELNQNSFHFACLNGNVQLVSLLFSSYNADITLRNTDEQTDLHKAYQNGLSKTNSKFTKLCRDINHKNNIESTPLHLACQKGHYETVKLLLGLNGQTINSCVDTHTINKHGFSILHAACYNGHTKIVKLLIDVGMNVNHTTVVGATPLSLACWKGHYDTVKYLLDLREHTLQGPIDRTTNPKDGWPTLHVACLNGHIEVVTVLIDSGFNINDTTADGYTPLYLACQNGHYDTVKLLLGLSSLTLTYVDSTIKDKKGLSVLHAACLKGHTQIVKLLIDIGMNVNEASNDGQTPLYVACRRGHHDIVKYLLDLNGKTLNSRVDITTRDEHGWSILHAVCSNGHKEVVKILIDIGLNVNDTTNDGYTPLYVACDKGHYDTVKLLLDLNGQTFNSRVDTTIKDEDGWSVLHLACSIGHTEVVKLLVDVGLNVNETTNVGDTPLYLACTEGHYDTVEYLLDLNDQTLNSRVDTTTRDDKRWSVLHTACYYGRHKIVMLLIDDGMNVNDTTHNGYTPLFLASCYYGRHKIVKLLIDDGMNVNETTTKGYTPLFLACYKGYYDIVKYLLDLNGQTLNSRVSALHAAYSNGHTKVVKLLTDFGINDRKTRNRKYSCVIL</sequence>
<feature type="domain" description="Novel STAND NTPase 3" evidence="6">
    <location>
        <begin position="232"/>
        <end position="395"/>
    </location>
</feature>
<dbReference type="EMBL" id="UYJE01003202">
    <property type="protein sequence ID" value="VDI17281.1"/>
    <property type="molecule type" value="Genomic_DNA"/>
</dbReference>
<dbReference type="PROSITE" id="PS50297">
    <property type="entry name" value="ANK_REP_REGION"/>
    <property type="match status" value="12"/>
</dbReference>
<feature type="repeat" description="ANK" evidence="3">
    <location>
        <begin position="835"/>
        <end position="867"/>
    </location>
</feature>
<evidence type="ECO:0000259" key="6">
    <source>
        <dbReference type="Pfam" id="PF20720"/>
    </source>
</evidence>
<keyword evidence="2 3" id="KW-0040">ANK repeat</keyword>
<feature type="repeat" description="ANK" evidence="3">
    <location>
        <begin position="908"/>
        <end position="940"/>
    </location>
</feature>
<accession>A0A8B6DDQ2</accession>
<gene>
    <name evidence="7" type="ORF">MGAL_10B046485</name>
</gene>
<feature type="repeat" description="ANK" evidence="3">
    <location>
        <begin position="1232"/>
        <end position="1265"/>
    </location>
</feature>
<evidence type="ECO:0008006" key="9">
    <source>
        <dbReference type="Google" id="ProtNLM"/>
    </source>
</evidence>
<evidence type="ECO:0000259" key="5">
    <source>
        <dbReference type="Pfam" id="PF18738"/>
    </source>
</evidence>
<dbReference type="Proteomes" id="UP000596742">
    <property type="component" value="Unassembled WGS sequence"/>
</dbReference>
<feature type="repeat" description="ANK" evidence="3">
    <location>
        <begin position="1159"/>
        <end position="1181"/>
    </location>
</feature>
<dbReference type="InterPro" id="IPR041249">
    <property type="entry name" value="HEPN_DZIP3"/>
</dbReference>
<dbReference type="SUPFAM" id="SSF52540">
    <property type="entry name" value="P-loop containing nucleoside triphosphate hydrolases"/>
    <property type="match status" value="1"/>
</dbReference>
<name>A0A8B6DDQ2_MYTGA</name>
<dbReference type="InterPro" id="IPR002110">
    <property type="entry name" value="Ankyrin_rpt"/>
</dbReference>
<comment type="caution">
    <text evidence="7">The sequence shown here is derived from an EMBL/GenBank/DDBJ whole genome shotgun (WGS) entry which is preliminary data.</text>
</comment>
<evidence type="ECO:0000313" key="8">
    <source>
        <dbReference type="Proteomes" id="UP000596742"/>
    </source>
</evidence>
<organism evidence="7 8">
    <name type="scientific">Mytilus galloprovincialis</name>
    <name type="common">Mediterranean mussel</name>
    <dbReference type="NCBI Taxonomy" id="29158"/>
    <lineage>
        <taxon>Eukaryota</taxon>
        <taxon>Metazoa</taxon>
        <taxon>Spiralia</taxon>
        <taxon>Lophotrochozoa</taxon>
        <taxon>Mollusca</taxon>
        <taxon>Bivalvia</taxon>
        <taxon>Autobranchia</taxon>
        <taxon>Pteriomorphia</taxon>
        <taxon>Mytilida</taxon>
        <taxon>Mytiloidea</taxon>
        <taxon>Mytilidae</taxon>
        <taxon>Mytilinae</taxon>
        <taxon>Mytilus</taxon>
    </lineage>
</organism>
<evidence type="ECO:0000313" key="7">
    <source>
        <dbReference type="EMBL" id="VDI17281.1"/>
    </source>
</evidence>
<feature type="repeat" description="ANK" evidence="3">
    <location>
        <begin position="1013"/>
        <end position="1035"/>
    </location>
</feature>
<dbReference type="Pfam" id="PF12796">
    <property type="entry name" value="Ank_2"/>
    <property type="match status" value="8"/>
</dbReference>
<protein>
    <recommendedName>
        <fullName evidence="9">DZIP3-like HEPN domain-containing protein</fullName>
    </recommendedName>
</protein>
<dbReference type="Pfam" id="PF18738">
    <property type="entry name" value="HEPN_DZIP3"/>
    <property type="match status" value="1"/>
</dbReference>
<dbReference type="InterPro" id="IPR049050">
    <property type="entry name" value="nSTAND3"/>
</dbReference>
<dbReference type="PANTHER" id="PTHR24126">
    <property type="entry name" value="ANKYRIN REPEAT, PH AND SEC7 DOMAIN CONTAINING PROTEIN SECG-RELATED"/>
    <property type="match status" value="1"/>
</dbReference>